<dbReference type="PROSITE" id="PS00383">
    <property type="entry name" value="TYR_PHOSPHATASE_1"/>
    <property type="match status" value="1"/>
</dbReference>
<dbReference type="PANTHER" id="PTHR19134:SF561">
    <property type="entry name" value="PROTEIN TYROSINE PHOSPHATASE 36E, ISOFORM A"/>
    <property type="match status" value="1"/>
</dbReference>
<dbReference type="Proteomes" id="UP000790347">
    <property type="component" value="Unassembled WGS sequence"/>
</dbReference>
<dbReference type="SUPFAM" id="SSF52799">
    <property type="entry name" value="(Phosphotyrosine protein) phosphatases II"/>
    <property type="match status" value="2"/>
</dbReference>
<keyword evidence="4" id="KW-1185">Reference proteome</keyword>
<dbReference type="FunFam" id="3.90.190.10:FF:000062">
    <property type="entry name" value="Receptor-type tyrosine-protein phosphatase kappa"/>
    <property type="match status" value="1"/>
</dbReference>
<dbReference type="InterPro" id="IPR003595">
    <property type="entry name" value="Tyr_Pase_cat"/>
</dbReference>
<dbReference type="InterPro" id="IPR000387">
    <property type="entry name" value="Tyr_Pase_dom"/>
</dbReference>
<feature type="domain" description="Tyrosine-protein phosphatase" evidence="1">
    <location>
        <begin position="617"/>
        <end position="895"/>
    </location>
</feature>
<dbReference type="InterPro" id="IPR016130">
    <property type="entry name" value="Tyr_Pase_AS"/>
</dbReference>
<dbReference type="PROSITE" id="PS50055">
    <property type="entry name" value="TYR_PHOSPHATASE_PTP"/>
    <property type="match status" value="2"/>
</dbReference>
<dbReference type="Gene3D" id="3.90.190.10">
    <property type="entry name" value="Protein tyrosine phosphatase superfamily"/>
    <property type="match status" value="2"/>
</dbReference>
<feature type="non-terminal residue" evidence="3">
    <location>
        <position position="1"/>
    </location>
</feature>
<sequence length="919" mass="106472">YYYNQPTTCQRNKACDSISPTSTMEHNNNTVEVHVNAADIGLNYQMDANNDHPRSSLPSYLQNSIDQTNIKTVTIDEAITRMVSDPPIEFLCSNIRKYSGDITSIGTDNCNGENNDNQENDILPALIKSREPYLYAKPRYRFQTSHDNHHLSVPSMASTSLTRRSHSIHVIESSNNSMALHPVKTIIKTTNNGLIPTNNTHSSNTNRRSTIHRFTETSDDLYVPKESWLTSIYIKLPKSKSFCRFQLKLLNLPLFASTVRYLEETATGENKEMLQSNSFLYAVFNQFVPHNRIMVNTLSKHVRRIRKYEILAVIEFNFLRTSSNISGKRNSFTIRHANKRENFGKNINQKFVPYDFNRVILELNPNGNKCSESDYINASHIDSLLKPNAYIVAQGPNEKTMGHFWRMIWQQNIQVIVMLTKVYEFIRVMCIQYWPSKLNQPELFDDRFEVTLIEEDQLADYICRTMKIRDLNADESNENFQTIYQLHFQSWNVTACPYSDSILKFRRRVKLYQNQAVNSGPLLVHCSNGCGRSGTYVCLDANLDLVDDEGVVDIFNYAKNLRNSRTNMIENLEQYRFIYETIEEWYICGKTWFNVSEISQQMKHKSIKNKATKRNEYQAEFEKLMCMTSKFTIGDCAGGHRLENRDKNRDVSIVPRKCGYLLTIFRPYLTSVQSNDQSDYINAVFVDGYSRPREYIVTEWPLKKTMENLWSLIYDHDCNTVVVLGGVPKNDKSFQEFWPRDSKTCKYGPIFTVETISHNNPPKINSWVFRITKKLTSLTELMAGIKAEPKVVQFFEFLAWPYDYKVPISTNALVELIHMVERWRQRTSYGPVLVISGNGKSRVGVYIAANFAIEQVVAHEEIDIFNAVKTVRRHRSALIETIMEYKYCYDLTLHYVSHYMNTDNQVFKTAASTKNAPSL</sequence>
<reference evidence="3" key="1">
    <citation type="submission" date="2013-05" db="EMBL/GenBank/DDBJ databases">
        <authorList>
            <person name="Yim A.K.Y."/>
            <person name="Chan T.F."/>
            <person name="Ji K.M."/>
            <person name="Liu X.Y."/>
            <person name="Zhou J.W."/>
            <person name="Li R.Q."/>
            <person name="Yang K.Y."/>
            <person name="Li J."/>
            <person name="Li M."/>
            <person name="Law P.T.W."/>
            <person name="Wu Y.L."/>
            <person name="Cai Z.L."/>
            <person name="Qin H."/>
            <person name="Bao Y."/>
            <person name="Leung R.K.K."/>
            <person name="Ng P.K.S."/>
            <person name="Zou J."/>
            <person name="Zhong X.J."/>
            <person name="Ran P.X."/>
            <person name="Zhong N.S."/>
            <person name="Liu Z.G."/>
            <person name="Tsui S.K.W."/>
        </authorList>
    </citation>
    <scope>NUCLEOTIDE SEQUENCE</scope>
    <source>
        <strain evidence="3">Derf</strain>
        <tissue evidence="3">Whole organism</tissue>
    </source>
</reference>
<gene>
    <name evidence="3" type="ORF">DERF_000234</name>
</gene>
<reference evidence="3" key="2">
    <citation type="journal article" date="2022" name="Res Sq">
        <title>Comparative Genomics Reveals Insights into the Divergent Evolution of Astigmatic Mites and Household Pest Adaptations.</title>
        <authorList>
            <person name="Xiong Q."/>
            <person name="Wan A.T.-Y."/>
            <person name="Liu X.-Y."/>
            <person name="Fung C.S.-H."/>
            <person name="Xiao X."/>
            <person name="Malainual N."/>
            <person name="Hou J."/>
            <person name="Wang L."/>
            <person name="Wang M."/>
            <person name="Yang K."/>
            <person name="Cui Y."/>
            <person name="Leung E."/>
            <person name="Nong W."/>
            <person name="Shin S.-K."/>
            <person name="Au S."/>
            <person name="Jeong K.Y."/>
            <person name="Chew F.T."/>
            <person name="Hui J."/>
            <person name="Leung T.F."/>
            <person name="Tungtrongchitr A."/>
            <person name="Zhong N."/>
            <person name="Liu Z."/>
            <person name="Tsui S."/>
        </authorList>
    </citation>
    <scope>NUCLEOTIDE SEQUENCE</scope>
    <source>
        <strain evidence="3">Derf</strain>
        <tissue evidence="3">Whole organism</tissue>
    </source>
</reference>
<protein>
    <submittedName>
        <fullName evidence="3">Uncharacterized protein</fullName>
    </submittedName>
</protein>
<feature type="domain" description="Tyrosine specific protein phosphatases" evidence="2">
    <location>
        <begin position="503"/>
        <end position="576"/>
    </location>
</feature>
<dbReference type="FunFam" id="3.90.190.10:FF:000070">
    <property type="entry name" value="Receptor-type tyrosine-protein phosphatase kappa"/>
    <property type="match status" value="1"/>
</dbReference>
<dbReference type="GO" id="GO:0048666">
    <property type="term" value="P:neuron development"/>
    <property type="evidence" value="ECO:0007669"/>
    <property type="project" value="UniProtKB-ARBA"/>
</dbReference>
<proteinExistence type="predicted"/>
<dbReference type="PANTHER" id="PTHR19134">
    <property type="entry name" value="RECEPTOR-TYPE TYROSINE-PROTEIN PHOSPHATASE"/>
    <property type="match status" value="1"/>
</dbReference>
<dbReference type="CDD" id="cd00047">
    <property type="entry name" value="PTPc"/>
    <property type="match status" value="1"/>
</dbReference>
<organism evidence="3 4">
    <name type="scientific">Dermatophagoides farinae</name>
    <name type="common">American house dust mite</name>
    <dbReference type="NCBI Taxonomy" id="6954"/>
    <lineage>
        <taxon>Eukaryota</taxon>
        <taxon>Metazoa</taxon>
        <taxon>Ecdysozoa</taxon>
        <taxon>Arthropoda</taxon>
        <taxon>Chelicerata</taxon>
        <taxon>Arachnida</taxon>
        <taxon>Acari</taxon>
        <taxon>Acariformes</taxon>
        <taxon>Sarcoptiformes</taxon>
        <taxon>Astigmata</taxon>
        <taxon>Psoroptidia</taxon>
        <taxon>Analgoidea</taxon>
        <taxon>Pyroglyphidae</taxon>
        <taxon>Dermatophagoidinae</taxon>
        <taxon>Dermatophagoides</taxon>
    </lineage>
</organism>
<evidence type="ECO:0000259" key="1">
    <source>
        <dbReference type="PROSITE" id="PS50055"/>
    </source>
</evidence>
<evidence type="ECO:0000313" key="3">
    <source>
        <dbReference type="EMBL" id="KAH9526124.1"/>
    </source>
</evidence>
<dbReference type="PRINTS" id="PR00700">
    <property type="entry name" value="PRTYPHPHTASE"/>
</dbReference>
<name>A0A922IB43_DERFA</name>
<evidence type="ECO:0000259" key="2">
    <source>
        <dbReference type="PROSITE" id="PS50056"/>
    </source>
</evidence>
<dbReference type="AlphaFoldDB" id="A0A922IB43"/>
<dbReference type="InterPro" id="IPR050348">
    <property type="entry name" value="Protein-Tyr_Phosphatase"/>
</dbReference>
<feature type="domain" description="Tyrosine-protein phosphatase" evidence="1">
    <location>
        <begin position="312"/>
        <end position="585"/>
    </location>
</feature>
<dbReference type="InterPro" id="IPR029021">
    <property type="entry name" value="Prot-tyrosine_phosphatase-like"/>
</dbReference>
<feature type="domain" description="Tyrosine specific protein phosphatases" evidence="2">
    <location>
        <begin position="814"/>
        <end position="886"/>
    </location>
</feature>
<dbReference type="SMART" id="SM00404">
    <property type="entry name" value="PTPc_motif"/>
    <property type="match status" value="2"/>
</dbReference>
<evidence type="ECO:0000313" key="4">
    <source>
        <dbReference type="Proteomes" id="UP000790347"/>
    </source>
</evidence>
<dbReference type="InterPro" id="IPR000242">
    <property type="entry name" value="PTP_cat"/>
</dbReference>
<dbReference type="Pfam" id="PF00102">
    <property type="entry name" value="Y_phosphatase"/>
    <property type="match status" value="2"/>
</dbReference>
<accession>A0A922IB43</accession>
<comment type="caution">
    <text evidence="3">The sequence shown here is derived from an EMBL/GenBank/DDBJ whole genome shotgun (WGS) entry which is preliminary data.</text>
</comment>
<dbReference type="SMART" id="SM00194">
    <property type="entry name" value="PTPc"/>
    <property type="match status" value="2"/>
</dbReference>
<dbReference type="EMBL" id="ASGP02000001">
    <property type="protein sequence ID" value="KAH9526124.1"/>
    <property type="molecule type" value="Genomic_DNA"/>
</dbReference>
<dbReference type="GO" id="GO:0004725">
    <property type="term" value="F:protein tyrosine phosphatase activity"/>
    <property type="evidence" value="ECO:0007669"/>
    <property type="project" value="InterPro"/>
</dbReference>
<dbReference type="PROSITE" id="PS50056">
    <property type="entry name" value="TYR_PHOSPHATASE_2"/>
    <property type="match status" value="2"/>
</dbReference>